<name>A0A8H3M5J1_9GLOM</name>
<keyword evidence="1" id="KW-0812">Transmembrane</keyword>
<keyword evidence="1" id="KW-1133">Transmembrane helix</keyword>
<gene>
    <name evidence="2" type="ORF">RCL2_002473000</name>
</gene>
<proteinExistence type="predicted"/>
<dbReference type="Proteomes" id="UP000615446">
    <property type="component" value="Unassembled WGS sequence"/>
</dbReference>
<accession>A0A8H3M5J1</accession>
<organism evidence="2 3">
    <name type="scientific">Rhizophagus clarus</name>
    <dbReference type="NCBI Taxonomy" id="94130"/>
    <lineage>
        <taxon>Eukaryota</taxon>
        <taxon>Fungi</taxon>
        <taxon>Fungi incertae sedis</taxon>
        <taxon>Mucoromycota</taxon>
        <taxon>Glomeromycotina</taxon>
        <taxon>Glomeromycetes</taxon>
        <taxon>Glomerales</taxon>
        <taxon>Glomeraceae</taxon>
        <taxon>Rhizophagus</taxon>
    </lineage>
</organism>
<evidence type="ECO:0000256" key="1">
    <source>
        <dbReference type="SAM" id="Phobius"/>
    </source>
</evidence>
<dbReference type="EMBL" id="BLAL01000262">
    <property type="protein sequence ID" value="GES98171.1"/>
    <property type="molecule type" value="Genomic_DNA"/>
</dbReference>
<comment type="caution">
    <text evidence="2">The sequence shown here is derived from an EMBL/GenBank/DDBJ whole genome shotgun (WGS) entry which is preliminary data.</text>
</comment>
<keyword evidence="1" id="KW-0472">Membrane</keyword>
<evidence type="ECO:0000313" key="3">
    <source>
        <dbReference type="Proteomes" id="UP000615446"/>
    </source>
</evidence>
<evidence type="ECO:0000313" key="2">
    <source>
        <dbReference type="EMBL" id="GES98171.1"/>
    </source>
</evidence>
<dbReference type="AlphaFoldDB" id="A0A8H3M5J1"/>
<protein>
    <submittedName>
        <fullName evidence="2">Uncharacterized protein</fullName>
    </submittedName>
</protein>
<sequence>MLEIELSETLHERILLVLISVAPNKESFHFSLAYHGFVTPETCPGRPKLLAERDKGALQRVVRSDRLRCYKEKKNWEEEWKKVVWSNESRLKLVELFGPPKYVIGSNLKQELIKVYTIEDVKQTFNWYSLYYIIIIPGFVRYICRMVIKVRLLLDRDFS</sequence>
<reference evidence="2" key="1">
    <citation type="submission" date="2019-10" db="EMBL/GenBank/DDBJ databases">
        <title>Conservation and host-specific expression of non-tandemly repeated heterogenous ribosome RNA gene in arbuscular mycorrhizal fungi.</title>
        <authorList>
            <person name="Maeda T."/>
            <person name="Kobayashi Y."/>
            <person name="Nakagawa T."/>
            <person name="Ezawa T."/>
            <person name="Yamaguchi K."/>
            <person name="Bino T."/>
            <person name="Nishimoto Y."/>
            <person name="Shigenobu S."/>
            <person name="Kawaguchi M."/>
        </authorList>
    </citation>
    <scope>NUCLEOTIDE SEQUENCE</scope>
    <source>
        <strain evidence="2">HR1</strain>
    </source>
</reference>
<feature type="transmembrane region" description="Helical" evidence="1">
    <location>
        <begin position="125"/>
        <end position="144"/>
    </location>
</feature>